<keyword evidence="1" id="KW-0805">Transcription regulation</keyword>
<dbReference type="RefSeq" id="WP_092460157.1">
    <property type="nucleotide sequence ID" value="NZ_FPCJ01000001.1"/>
</dbReference>
<dbReference type="Proteomes" id="UP000199537">
    <property type="component" value="Unassembled WGS sequence"/>
</dbReference>
<accession>A0A1I7NI85</accession>
<dbReference type="InterPro" id="IPR018062">
    <property type="entry name" value="HTH_AraC-typ_CS"/>
</dbReference>
<keyword evidence="6" id="KW-1185">Reference proteome</keyword>
<evidence type="ECO:0000256" key="2">
    <source>
        <dbReference type="ARBA" id="ARBA00023125"/>
    </source>
</evidence>
<dbReference type="InterPro" id="IPR020449">
    <property type="entry name" value="Tscrpt_reg_AraC-type_HTH"/>
</dbReference>
<name>A0A1I7NI85_9BACT</name>
<dbReference type="SUPFAM" id="SSF46689">
    <property type="entry name" value="Homeodomain-like"/>
    <property type="match status" value="2"/>
</dbReference>
<evidence type="ECO:0000313" key="5">
    <source>
        <dbReference type="EMBL" id="SFV34362.1"/>
    </source>
</evidence>
<protein>
    <submittedName>
        <fullName evidence="5">AraC-type DNA-binding protein</fullName>
    </submittedName>
</protein>
<dbReference type="Gene3D" id="1.10.10.60">
    <property type="entry name" value="Homeodomain-like"/>
    <property type="match status" value="2"/>
</dbReference>
<dbReference type="EMBL" id="FPCJ01000001">
    <property type="protein sequence ID" value="SFV34362.1"/>
    <property type="molecule type" value="Genomic_DNA"/>
</dbReference>
<dbReference type="PROSITE" id="PS01124">
    <property type="entry name" value="HTH_ARAC_FAMILY_2"/>
    <property type="match status" value="1"/>
</dbReference>
<organism evidence="5 6">
    <name type="scientific">Thermoflavifilum thermophilum</name>
    <dbReference type="NCBI Taxonomy" id="1393122"/>
    <lineage>
        <taxon>Bacteria</taxon>
        <taxon>Pseudomonadati</taxon>
        <taxon>Bacteroidota</taxon>
        <taxon>Chitinophagia</taxon>
        <taxon>Chitinophagales</taxon>
        <taxon>Chitinophagaceae</taxon>
        <taxon>Thermoflavifilum</taxon>
    </lineage>
</organism>
<dbReference type="Pfam" id="PF12833">
    <property type="entry name" value="HTH_18"/>
    <property type="match status" value="1"/>
</dbReference>
<gene>
    <name evidence="5" type="ORF">SAMN05660895_1979</name>
</gene>
<reference evidence="6" key="1">
    <citation type="submission" date="2016-10" db="EMBL/GenBank/DDBJ databases">
        <authorList>
            <person name="Varghese N."/>
            <person name="Submissions S."/>
        </authorList>
    </citation>
    <scope>NUCLEOTIDE SEQUENCE [LARGE SCALE GENOMIC DNA]</scope>
    <source>
        <strain evidence="6">DSM 14807</strain>
    </source>
</reference>
<dbReference type="STRING" id="1393122.SAMN05660895_1979"/>
<dbReference type="SUPFAM" id="SSF51182">
    <property type="entry name" value="RmlC-like cupins"/>
    <property type="match status" value="1"/>
</dbReference>
<dbReference type="AlphaFoldDB" id="A0A1I7NI85"/>
<keyword evidence="3" id="KW-0804">Transcription</keyword>
<feature type="domain" description="HTH araC/xylS-type" evidence="4">
    <location>
        <begin position="190"/>
        <end position="288"/>
    </location>
</feature>
<dbReference type="SMART" id="SM00342">
    <property type="entry name" value="HTH_ARAC"/>
    <property type="match status" value="1"/>
</dbReference>
<dbReference type="PANTHER" id="PTHR43280">
    <property type="entry name" value="ARAC-FAMILY TRANSCRIPTIONAL REGULATOR"/>
    <property type="match status" value="1"/>
</dbReference>
<evidence type="ECO:0000256" key="3">
    <source>
        <dbReference type="ARBA" id="ARBA00023163"/>
    </source>
</evidence>
<dbReference type="InterPro" id="IPR018060">
    <property type="entry name" value="HTH_AraC"/>
</dbReference>
<dbReference type="PRINTS" id="PR00032">
    <property type="entry name" value="HTHARAC"/>
</dbReference>
<evidence type="ECO:0000259" key="4">
    <source>
        <dbReference type="PROSITE" id="PS01124"/>
    </source>
</evidence>
<keyword evidence="2 5" id="KW-0238">DNA-binding</keyword>
<dbReference type="GO" id="GO:0003700">
    <property type="term" value="F:DNA-binding transcription factor activity"/>
    <property type="evidence" value="ECO:0007669"/>
    <property type="project" value="InterPro"/>
</dbReference>
<proteinExistence type="predicted"/>
<evidence type="ECO:0000256" key="1">
    <source>
        <dbReference type="ARBA" id="ARBA00023015"/>
    </source>
</evidence>
<evidence type="ECO:0000313" key="6">
    <source>
        <dbReference type="Proteomes" id="UP000199537"/>
    </source>
</evidence>
<sequence length="297" mass="35341">MRDSLYDQIMKEITPLTQTDCFTIAIRVKSNFHFPLHYHEEYELNFIMNAKGAQRVVGDHIEEIDDLELVLVGPNLPHAWFTHRCTSKEIREITIQFHKDLFDEKFLRRNQLSFIRMMFEKSLRGILFSRETIEHIMPRIMHLNQKQGFDSVLELMSVLHDLSTSRNMRLLSSDSFQSLRFSQHTPPRIERTLEYIDKHFNKPITLAEVSKLNNMTETAFSRYFRNKTGMTFIDSLTEKRLAHASRLLMETNLTIAEIAYKCGFNNISNFNRIFKRRKGCTPREYRERYSEVSRIFI</sequence>
<dbReference type="PANTHER" id="PTHR43280:SF27">
    <property type="entry name" value="TRANSCRIPTIONAL REGULATOR MTLR"/>
    <property type="match status" value="1"/>
</dbReference>
<dbReference type="InterPro" id="IPR011051">
    <property type="entry name" value="RmlC_Cupin_sf"/>
</dbReference>
<dbReference type="InterPro" id="IPR009057">
    <property type="entry name" value="Homeodomain-like_sf"/>
</dbReference>
<dbReference type="PROSITE" id="PS00041">
    <property type="entry name" value="HTH_ARAC_FAMILY_1"/>
    <property type="match status" value="1"/>
</dbReference>
<dbReference type="GO" id="GO:0043565">
    <property type="term" value="F:sequence-specific DNA binding"/>
    <property type="evidence" value="ECO:0007669"/>
    <property type="project" value="InterPro"/>
</dbReference>
<dbReference type="OrthoDB" id="745435at2"/>